<dbReference type="AlphaFoldDB" id="A0A975PGM6"/>
<sequence length="90" mass="10192">MNALIPLADFWRWIGNRSCTRAEAIPVRLANRTTTSRSLNPGQSLQCVRGLVWLTSDRRKEDIVLRAGEAYVPSRQERVVIEALEDAVVQ</sequence>
<dbReference type="Pfam" id="PF11142">
    <property type="entry name" value="DUF2917"/>
    <property type="match status" value="1"/>
</dbReference>
<evidence type="ECO:0000313" key="2">
    <source>
        <dbReference type="Proteomes" id="UP000676169"/>
    </source>
</evidence>
<evidence type="ECO:0000313" key="1">
    <source>
        <dbReference type="EMBL" id="QUE52884.1"/>
    </source>
</evidence>
<reference evidence="1" key="1">
    <citation type="submission" date="2021-04" db="EMBL/GenBank/DDBJ databases">
        <title>Luteolibacter sp. 32A isolated from the skin of an Anderson's salamander (Ambystoma andersonii).</title>
        <authorList>
            <person name="Spergser J."/>
            <person name="Busse H.-J."/>
        </authorList>
    </citation>
    <scope>NUCLEOTIDE SEQUENCE</scope>
    <source>
        <strain evidence="1">32A</strain>
    </source>
</reference>
<name>A0A975PGM6_9BACT</name>
<dbReference type="KEGG" id="lamb:KBB96_08320"/>
<organism evidence="1 2">
    <name type="scientific">Luteolibacter ambystomatis</name>
    <dbReference type="NCBI Taxonomy" id="2824561"/>
    <lineage>
        <taxon>Bacteria</taxon>
        <taxon>Pseudomonadati</taxon>
        <taxon>Verrucomicrobiota</taxon>
        <taxon>Verrucomicrobiia</taxon>
        <taxon>Verrucomicrobiales</taxon>
        <taxon>Verrucomicrobiaceae</taxon>
        <taxon>Luteolibacter</taxon>
    </lineage>
</organism>
<dbReference type="RefSeq" id="WP_211634228.1">
    <property type="nucleotide sequence ID" value="NZ_CP073100.1"/>
</dbReference>
<protein>
    <submittedName>
        <fullName evidence="1">DUF2917 domain-containing protein</fullName>
    </submittedName>
</protein>
<accession>A0A975PGM6</accession>
<gene>
    <name evidence="1" type="ORF">KBB96_08320</name>
</gene>
<keyword evidence="2" id="KW-1185">Reference proteome</keyword>
<proteinExistence type="predicted"/>
<dbReference type="EMBL" id="CP073100">
    <property type="protein sequence ID" value="QUE52884.1"/>
    <property type="molecule type" value="Genomic_DNA"/>
</dbReference>
<dbReference type="InterPro" id="IPR021317">
    <property type="entry name" value="DUF2917"/>
</dbReference>
<dbReference type="Proteomes" id="UP000676169">
    <property type="component" value="Chromosome"/>
</dbReference>